<sequence length="327" mass="37659">MQTFRYEPIDFERSTFRLLRLFKGEGHDDIQGELFQAWLNGDDLVPYHALSYTWGGTDLSLTVTVNGRMLGVTQNLYLALTYLRSQEMDRILWIDAICIDQRNEKEQGHQVQQMGGIYSRADEVIFWLGPATYETNVLMDSLKKLEQKSLENASRKWGLADGYWNDLWLSVQPDLMRRHSDLGTLQHKGLDLLLHRPWFERVWILQEVANAKRAVVCSGSRFISARLFALAPLLLQMRPEHHCQAVLDIMPGPSRKDSWWSKSRDLYALLLNFRESKASNPRDIVYALLGISSDAHNTDSLRPDYTKGIPDVIRATTLFLFGLIEGK</sequence>
<comment type="caution">
    <text evidence="2">The sequence shown here is derived from an EMBL/GenBank/DDBJ whole genome shotgun (WGS) entry which is preliminary data.</text>
</comment>
<dbReference type="InterPro" id="IPR010730">
    <property type="entry name" value="HET"/>
</dbReference>
<protein>
    <submittedName>
        <fullName evidence="2">HET-domain-containing protein</fullName>
    </submittedName>
</protein>
<organism evidence="2 3">
    <name type="scientific">Polyplosphaeria fusca</name>
    <dbReference type="NCBI Taxonomy" id="682080"/>
    <lineage>
        <taxon>Eukaryota</taxon>
        <taxon>Fungi</taxon>
        <taxon>Dikarya</taxon>
        <taxon>Ascomycota</taxon>
        <taxon>Pezizomycotina</taxon>
        <taxon>Dothideomycetes</taxon>
        <taxon>Pleosporomycetidae</taxon>
        <taxon>Pleosporales</taxon>
        <taxon>Tetraplosphaeriaceae</taxon>
        <taxon>Polyplosphaeria</taxon>
    </lineage>
</organism>
<evidence type="ECO:0000259" key="1">
    <source>
        <dbReference type="Pfam" id="PF06985"/>
    </source>
</evidence>
<feature type="domain" description="Heterokaryon incompatibility" evidence="1">
    <location>
        <begin position="47"/>
        <end position="207"/>
    </location>
</feature>
<dbReference type="EMBL" id="ML996221">
    <property type="protein sequence ID" value="KAF2730272.1"/>
    <property type="molecule type" value="Genomic_DNA"/>
</dbReference>
<dbReference type="Proteomes" id="UP000799444">
    <property type="component" value="Unassembled WGS sequence"/>
</dbReference>
<dbReference type="OrthoDB" id="194358at2759"/>
<evidence type="ECO:0000313" key="3">
    <source>
        <dbReference type="Proteomes" id="UP000799444"/>
    </source>
</evidence>
<dbReference type="PANTHER" id="PTHR24148:SF78">
    <property type="entry name" value="HETEROKARYON INCOMPATIBILITY DOMAIN-CONTAINING PROTEIN"/>
    <property type="match status" value="1"/>
</dbReference>
<accession>A0A9P4UVS3</accession>
<dbReference type="InterPro" id="IPR052895">
    <property type="entry name" value="HetReg/Transcr_Mod"/>
</dbReference>
<proteinExistence type="predicted"/>
<reference evidence="2" key="1">
    <citation type="journal article" date="2020" name="Stud. Mycol.">
        <title>101 Dothideomycetes genomes: a test case for predicting lifestyles and emergence of pathogens.</title>
        <authorList>
            <person name="Haridas S."/>
            <person name="Albert R."/>
            <person name="Binder M."/>
            <person name="Bloem J."/>
            <person name="Labutti K."/>
            <person name="Salamov A."/>
            <person name="Andreopoulos B."/>
            <person name="Baker S."/>
            <person name="Barry K."/>
            <person name="Bills G."/>
            <person name="Bluhm B."/>
            <person name="Cannon C."/>
            <person name="Castanera R."/>
            <person name="Culley D."/>
            <person name="Daum C."/>
            <person name="Ezra D."/>
            <person name="Gonzalez J."/>
            <person name="Henrissat B."/>
            <person name="Kuo A."/>
            <person name="Liang C."/>
            <person name="Lipzen A."/>
            <person name="Lutzoni F."/>
            <person name="Magnuson J."/>
            <person name="Mondo S."/>
            <person name="Nolan M."/>
            <person name="Ohm R."/>
            <person name="Pangilinan J."/>
            <person name="Park H.-J."/>
            <person name="Ramirez L."/>
            <person name="Alfaro M."/>
            <person name="Sun H."/>
            <person name="Tritt A."/>
            <person name="Yoshinaga Y."/>
            <person name="Zwiers L.-H."/>
            <person name="Turgeon B."/>
            <person name="Goodwin S."/>
            <person name="Spatafora J."/>
            <person name="Crous P."/>
            <person name="Grigoriev I."/>
        </authorList>
    </citation>
    <scope>NUCLEOTIDE SEQUENCE</scope>
    <source>
        <strain evidence="2">CBS 125425</strain>
    </source>
</reference>
<dbReference type="PANTHER" id="PTHR24148">
    <property type="entry name" value="ANKYRIN REPEAT DOMAIN-CONTAINING PROTEIN 39 HOMOLOG-RELATED"/>
    <property type="match status" value="1"/>
</dbReference>
<dbReference type="Pfam" id="PF06985">
    <property type="entry name" value="HET"/>
    <property type="match status" value="1"/>
</dbReference>
<gene>
    <name evidence="2" type="ORF">EJ04DRAFT_545815</name>
</gene>
<keyword evidence="3" id="KW-1185">Reference proteome</keyword>
<dbReference type="AlphaFoldDB" id="A0A9P4UVS3"/>
<name>A0A9P4UVS3_9PLEO</name>
<evidence type="ECO:0000313" key="2">
    <source>
        <dbReference type="EMBL" id="KAF2730272.1"/>
    </source>
</evidence>